<comment type="caution">
    <text evidence="1">The sequence shown here is derived from an EMBL/GenBank/DDBJ whole genome shotgun (WGS) entry which is preliminary data.</text>
</comment>
<dbReference type="Proteomes" id="UP000473089">
    <property type="component" value="Unassembled WGS sequence"/>
</dbReference>
<accession>A0A6M0SXU2</accession>
<gene>
    <name evidence="1" type="ORF">EXM42_06765</name>
</gene>
<organism evidence="1 2">
    <name type="scientific">Clostridium botulinum</name>
    <dbReference type="NCBI Taxonomy" id="1491"/>
    <lineage>
        <taxon>Bacteria</taxon>
        <taxon>Bacillati</taxon>
        <taxon>Bacillota</taxon>
        <taxon>Clostridia</taxon>
        <taxon>Eubacteriales</taxon>
        <taxon>Clostridiaceae</taxon>
        <taxon>Clostridium</taxon>
    </lineage>
</organism>
<name>A0A6M0SXU2_CLOBO</name>
<reference evidence="1 2" key="1">
    <citation type="submission" date="2019-02" db="EMBL/GenBank/DDBJ databases">
        <title>Genome sequencing of Clostridium botulinum clinical isolates.</title>
        <authorList>
            <person name="Brunt J."/>
            <person name="Van Vliet A.H.M."/>
            <person name="Stringer S.C."/>
            <person name="Grant K.A."/>
            <person name="Carter A.C."/>
            <person name="Peck M.W."/>
        </authorList>
    </citation>
    <scope>NUCLEOTIDE SEQUENCE [LARGE SCALE GENOMIC DNA]</scope>
    <source>
        <strain evidence="1 2">R1125/03</strain>
    </source>
</reference>
<evidence type="ECO:0000313" key="1">
    <source>
        <dbReference type="EMBL" id="NFA60104.1"/>
    </source>
</evidence>
<evidence type="ECO:0000313" key="2">
    <source>
        <dbReference type="Proteomes" id="UP000473089"/>
    </source>
</evidence>
<dbReference type="AlphaFoldDB" id="A0A6M0SXU2"/>
<sequence length="135" mass="15945">MGKYKCEYISENTNKKEIAMIKEPDEVFDIIQRADCSKEIKIFQKQNKWQLVYHVKDGKTQLNNIFKNAKKIYRAQYKYDFVQPEDFSEGIMNAFNACSSRIENQNFLEVLFDSVFKKENVSKPKLNVLKGVKKD</sequence>
<proteinExistence type="predicted"/>
<protein>
    <submittedName>
        <fullName evidence="1">Uncharacterized protein</fullName>
    </submittedName>
</protein>
<dbReference type="EMBL" id="SGJP01000011">
    <property type="protein sequence ID" value="NFA60104.1"/>
    <property type="molecule type" value="Genomic_DNA"/>
</dbReference>